<dbReference type="InterPro" id="IPR005037">
    <property type="entry name" value="PRP38"/>
</dbReference>
<keyword evidence="6 7" id="KW-0539">Nucleus</keyword>
<dbReference type="PANTHER" id="PTHR23142">
    <property type="entry name" value="PRE-MRNA-SPLICING FACTOR 38A-RELATED"/>
    <property type="match status" value="1"/>
</dbReference>
<evidence type="ECO:0000256" key="7">
    <source>
        <dbReference type="RuleBase" id="RU367025"/>
    </source>
</evidence>
<evidence type="ECO:0000256" key="8">
    <source>
        <dbReference type="SAM" id="MobiDB-lite"/>
    </source>
</evidence>
<comment type="caution">
    <text evidence="9">The sequence shown here is derived from an EMBL/GenBank/DDBJ whole genome shotgun (WGS) entry which is preliminary data.</text>
</comment>
<keyword evidence="3 7" id="KW-0507">mRNA processing</keyword>
<feature type="compositionally biased region" description="Basic and acidic residues" evidence="8">
    <location>
        <begin position="213"/>
        <end position="229"/>
    </location>
</feature>
<dbReference type="GO" id="GO:0005681">
    <property type="term" value="C:spliceosomal complex"/>
    <property type="evidence" value="ECO:0007669"/>
    <property type="project" value="UniProtKB-KW"/>
</dbReference>
<evidence type="ECO:0000313" key="10">
    <source>
        <dbReference type="Proteomes" id="UP001489004"/>
    </source>
</evidence>
<evidence type="ECO:0000313" key="9">
    <source>
        <dbReference type="EMBL" id="KAK9814675.1"/>
    </source>
</evidence>
<organism evidence="9 10">
    <name type="scientific">[Myrmecia] bisecta</name>
    <dbReference type="NCBI Taxonomy" id="41462"/>
    <lineage>
        <taxon>Eukaryota</taxon>
        <taxon>Viridiplantae</taxon>
        <taxon>Chlorophyta</taxon>
        <taxon>core chlorophytes</taxon>
        <taxon>Trebouxiophyceae</taxon>
        <taxon>Trebouxiales</taxon>
        <taxon>Trebouxiaceae</taxon>
        <taxon>Myrmecia</taxon>
    </lineage>
</organism>
<evidence type="ECO:0000256" key="4">
    <source>
        <dbReference type="ARBA" id="ARBA00022728"/>
    </source>
</evidence>
<evidence type="ECO:0000256" key="1">
    <source>
        <dbReference type="ARBA" id="ARBA00004123"/>
    </source>
</evidence>
<sequence length="332" mass="38832">MANRTDIDAASVHGTNPQNLVEKILRMKIYAATYWKQHCFGLTAESLVDKAIELNYVGGTFGGQRKPTEFICLVLKLLQLQPDKEIIVEFIRNEDYKYVRVLGAFYLRLVGRPKEVYDYLEPLYNDYRKLRQRQLDGTFSLTHMDEVIDQMLQGDYLFDIALPRLPNRHAMERIGQLEPRISMLEADFDEEALEAEAAEARKAAEALEKEMLREAGDKHKRARSPDRGRDKKRRSRSRSRSRERRREADRGRDRDEDRDRSRHKARERDVEFGDRKRRRSRSRDREPDKRRDKDREGDWRKAEAGDGQGGDLSDVAANNAMRAKLGLPPLRT</sequence>
<gene>
    <name evidence="9" type="ORF">WJX72_009599</name>
</gene>
<feature type="region of interest" description="Disordered" evidence="8">
    <location>
        <begin position="213"/>
        <end position="332"/>
    </location>
</feature>
<feature type="compositionally biased region" description="Basic and acidic residues" evidence="8">
    <location>
        <begin position="283"/>
        <end position="304"/>
    </location>
</feature>
<keyword evidence="5 7" id="KW-0508">mRNA splicing</keyword>
<accession>A0AAW1PY10</accession>
<dbReference type="EMBL" id="JALJOR010000007">
    <property type="protein sequence ID" value="KAK9814675.1"/>
    <property type="molecule type" value="Genomic_DNA"/>
</dbReference>
<evidence type="ECO:0000256" key="6">
    <source>
        <dbReference type="ARBA" id="ARBA00023242"/>
    </source>
</evidence>
<dbReference type="AlphaFoldDB" id="A0AAW1PY10"/>
<keyword evidence="10" id="KW-1185">Reference proteome</keyword>
<feature type="compositionally biased region" description="Basic residues" evidence="8">
    <location>
        <begin position="230"/>
        <end position="243"/>
    </location>
</feature>
<evidence type="ECO:0000256" key="5">
    <source>
        <dbReference type="ARBA" id="ARBA00023187"/>
    </source>
</evidence>
<reference evidence="9 10" key="1">
    <citation type="journal article" date="2024" name="Nat. Commun.">
        <title>Phylogenomics reveals the evolutionary origins of lichenization in chlorophyte algae.</title>
        <authorList>
            <person name="Puginier C."/>
            <person name="Libourel C."/>
            <person name="Otte J."/>
            <person name="Skaloud P."/>
            <person name="Haon M."/>
            <person name="Grisel S."/>
            <person name="Petersen M."/>
            <person name="Berrin J.G."/>
            <person name="Delaux P.M."/>
            <person name="Dal Grande F."/>
            <person name="Keller J."/>
        </authorList>
    </citation>
    <scope>NUCLEOTIDE SEQUENCE [LARGE SCALE GENOMIC DNA]</scope>
    <source>
        <strain evidence="9 10">SAG 2043</strain>
    </source>
</reference>
<comment type="function">
    <text evidence="7">Required for pre-mRNA splicing.</text>
</comment>
<evidence type="ECO:0000256" key="2">
    <source>
        <dbReference type="ARBA" id="ARBA00006164"/>
    </source>
</evidence>
<name>A0AAW1PY10_9CHLO</name>
<protein>
    <recommendedName>
        <fullName evidence="7">Pre-mRNA-splicing factor 38</fullName>
    </recommendedName>
</protein>
<keyword evidence="4 7" id="KW-0747">Spliceosome</keyword>
<evidence type="ECO:0000256" key="3">
    <source>
        <dbReference type="ARBA" id="ARBA00022664"/>
    </source>
</evidence>
<proteinExistence type="inferred from homology"/>
<dbReference type="GO" id="GO:0000398">
    <property type="term" value="P:mRNA splicing, via spliceosome"/>
    <property type="evidence" value="ECO:0007669"/>
    <property type="project" value="UniProtKB-UniRule"/>
</dbReference>
<dbReference type="Pfam" id="PF03371">
    <property type="entry name" value="PRP38"/>
    <property type="match status" value="1"/>
</dbReference>
<feature type="compositionally biased region" description="Basic and acidic residues" evidence="8">
    <location>
        <begin position="244"/>
        <end position="274"/>
    </location>
</feature>
<comment type="subcellular location">
    <subcellularLocation>
        <location evidence="1 7">Nucleus</location>
    </subcellularLocation>
</comment>
<dbReference type="Proteomes" id="UP001489004">
    <property type="component" value="Unassembled WGS sequence"/>
</dbReference>
<comment type="similarity">
    <text evidence="2 7">Belongs to the PRP38 family.</text>
</comment>